<gene>
    <name evidence="1" type="ORF">A4A49_63129</name>
</gene>
<dbReference type="Gramene" id="OIT08730">
    <property type="protein sequence ID" value="OIT08730"/>
    <property type="gene ID" value="A4A49_63129"/>
</dbReference>
<reference evidence="1" key="1">
    <citation type="submission" date="2016-11" db="EMBL/GenBank/DDBJ databases">
        <title>The genome of Nicotiana attenuata.</title>
        <authorList>
            <person name="Xu S."/>
            <person name="Brockmoeller T."/>
            <person name="Gaquerel E."/>
            <person name="Navarro A."/>
            <person name="Kuhl H."/>
            <person name="Gase K."/>
            <person name="Ling Z."/>
            <person name="Zhou W."/>
            <person name="Kreitzer C."/>
            <person name="Stanke M."/>
            <person name="Tang H."/>
            <person name="Lyons E."/>
            <person name="Pandey P."/>
            <person name="Pandey S.P."/>
            <person name="Timmermann B."/>
            <person name="Baldwin I.T."/>
        </authorList>
    </citation>
    <scope>NUCLEOTIDE SEQUENCE [LARGE SCALE GENOMIC DNA]</scope>
    <source>
        <strain evidence="1">UT</strain>
    </source>
</reference>
<dbReference type="AlphaFoldDB" id="A0A1J6IVF1"/>
<dbReference type="EMBL" id="MJEQ01037183">
    <property type="protein sequence ID" value="OIT08730.1"/>
    <property type="molecule type" value="Genomic_DNA"/>
</dbReference>
<dbReference type="Proteomes" id="UP000187609">
    <property type="component" value="Unassembled WGS sequence"/>
</dbReference>
<accession>A0A1J6IVF1</accession>
<evidence type="ECO:0000313" key="1">
    <source>
        <dbReference type="EMBL" id="OIT08730.1"/>
    </source>
</evidence>
<proteinExistence type="predicted"/>
<sequence>PYWDGLEFNILEVAVPGRACVSGDAPMKIRGPVLSHLERFIISDFREMSSGIVSSADGCCRSFREHDSILSMRSSNILTATG</sequence>
<comment type="caution">
    <text evidence="1">The sequence shown here is derived from an EMBL/GenBank/DDBJ whole genome shotgun (WGS) entry which is preliminary data.</text>
</comment>
<keyword evidence="2" id="KW-1185">Reference proteome</keyword>
<feature type="non-terminal residue" evidence="1">
    <location>
        <position position="1"/>
    </location>
</feature>
<evidence type="ECO:0000313" key="2">
    <source>
        <dbReference type="Proteomes" id="UP000187609"/>
    </source>
</evidence>
<protein>
    <submittedName>
        <fullName evidence="1">Uncharacterized protein</fullName>
    </submittedName>
</protein>
<organism evidence="1 2">
    <name type="scientific">Nicotiana attenuata</name>
    <name type="common">Coyote tobacco</name>
    <dbReference type="NCBI Taxonomy" id="49451"/>
    <lineage>
        <taxon>Eukaryota</taxon>
        <taxon>Viridiplantae</taxon>
        <taxon>Streptophyta</taxon>
        <taxon>Embryophyta</taxon>
        <taxon>Tracheophyta</taxon>
        <taxon>Spermatophyta</taxon>
        <taxon>Magnoliopsida</taxon>
        <taxon>eudicotyledons</taxon>
        <taxon>Gunneridae</taxon>
        <taxon>Pentapetalae</taxon>
        <taxon>asterids</taxon>
        <taxon>lamiids</taxon>
        <taxon>Solanales</taxon>
        <taxon>Solanaceae</taxon>
        <taxon>Nicotianoideae</taxon>
        <taxon>Nicotianeae</taxon>
        <taxon>Nicotiana</taxon>
    </lineage>
</organism>
<name>A0A1J6IVF1_NICAT</name>